<organism evidence="2 3">
    <name type="scientific">Eubacterium segne</name>
    <dbReference type="NCBI Taxonomy" id="2763045"/>
    <lineage>
        <taxon>Bacteria</taxon>
        <taxon>Bacillati</taxon>
        <taxon>Bacillota</taxon>
        <taxon>Clostridia</taxon>
        <taxon>Eubacteriales</taxon>
        <taxon>Eubacteriaceae</taxon>
        <taxon>Eubacterium</taxon>
    </lineage>
</organism>
<gene>
    <name evidence="2" type="ORF">H8S00_00550</name>
</gene>
<comment type="caution">
    <text evidence="2">The sequence shown here is derived from an EMBL/GenBank/DDBJ whole genome shotgun (WGS) entry which is preliminary data.</text>
</comment>
<evidence type="ECO:0000259" key="1">
    <source>
        <dbReference type="Pfam" id="PF12671"/>
    </source>
</evidence>
<evidence type="ECO:0000313" key="3">
    <source>
        <dbReference type="Proteomes" id="UP000597877"/>
    </source>
</evidence>
<protein>
    <submittedName>
        <fullName evidence="2">Amidase domain-containing protein</fullName>
    </submittedName>
</protein>
<name>A0ABR7EYR8_9FIRM</name>
<dbReference type="RefSeq" id="WP_186839784.1">
    <property type="nucleotide sequence ID" value="NZ_JACOOZ010000001.1"/>
</dbReference>
<dbReference type="Proteomes" id="UP000597877">
    <property type="component" value="Unassembled WGS sequence"/>
</dbReference>
<keyword evidence="3" id="KW-1185">Reference proteome</keyword>
<dbReference type="EMBL" id="JACOOZ010000001">
    <property type="protein sequence ID" value="MBC5666491.1"/>
    <property type="molecule type" value="Genomic_DNA"/>
</dbReference>
<feature type="domain" description="Putative amidase" evidence="1">
    <location>
        <begin position="16"/>
        <end position="177"/>
    </location>
</feature>
<dbReference type="InterPro" id="IPR024301">
    <property type="entry name" value="Amidase_6"/>
</dbReference>
<accession>A0ABR7EYR8</accession>
<sequence length="189" mass="21605">MLVSLHTVGAATIDKNYSKSSAAYYAKMWAKGYNTAGYYKSNLDCTNFASQCIEQGGKRRSSKLPSYEDVRYWRPHSATWENATYFKKYWSKRVVCAGKEISSLNDKQKNAYASLIYKMIEPGDVVQYGYSSNEIKRSQVSYDKGKSSKGFDTLLMAQHTSNMLGIMLHDYISTTNYSYVVYYNMGKKK</sequence>
<proteinExistence type="predicted"/>
<reference evidence="2 3" key="1">
    <citation type="submission" date="2020-08" db="EMBL/GenBank/DDBJ databases">
        <title>Genome public.</title>
        <authorList>
            <person name="Liu C."/>
            <person name="Sun Q."/>
        </authorList>
    </citation>
    <scope>NUCLEOTIDE SEQUENCE [LARGE SCALE GENOMIC DNA]</scope>
    <source>
        <strain evidence="2 3">BX4</strain>
    </source>
</reference>
<evidence type="ECO:0000313" key="2">
    <source>
        <dbReference type="EMBL" id="MBC5666491.1"/>
    </source>
</evidence>
<dbReference type="PANTHER" id="PTHR40032:SF1">
    <property type="entry name" value="EXPORTED PROTEIN"/>
    <property type="match status" value="1"/>
</dbReference>
<dbReference type="Pfam" id="PF12671">
    <property type="entry name" value="Amidase_6"/>
    <property type="match status" value="1"/>
</dbReference>
<dbReference type="PANTHER" id="PTHR40032">
    <property type="entry name" value="EXPORTED PROTEIN-RELATED"/>
    <property type="match status" value="1"/>
</dbReference>